<keyword evidence="6 11" id="KW-0812">Transmembrane</keyword>
<dbReference type="SUPFAM" id="SSF55874">
    <property type="entry name" value="ATPase domain of HSP90 chaperone/DNA topoisomerase II/histidine kinase"/>
    <property type="match status" value="1"/>
</dbReference>
<protein>
    <recommendedName>
        <fullName evidence="3">histidine kinase</fullName>
        <ecNumber evidence="3">2.7.13.3</ecNumber>
    </recommendedName>
</protein>
<evidence type="ECO:0000259" key="13">
    <source>
        <dbReference type="PROSITE" id="PS50885"/>
    </source>
</evidence>
<keyword evidence="9" id="KW-0902">Two-component regulatory system</keyword>
<dbReference type="SUPFAM" id="SSF47384">
    <property type="entry name" value="Homodimeric domain of signal transducing histidine kinase"/>
    <property type="match status" value="1"/>
</dbReference>
<proteinExistence type="predicted"/>
<name>A0A934SM48_9MICO</name>
<feature type="domain" description="HAMP" evidence="13">
    <location>
        <begin position="171"/>
        <end position="224"/>
    </location>
</feature>
<keyword evidence="7 15" id="KW-0418">Kinase</keyword>
<feature type="domain" description="Histidine kinase" evidence="12">
    <location>
        <begin position="232"/>
        <end position="449"/>
    </location>
</feature>
<dbReference type="InterPro" id="IPR003660">
    <property type="entry name" value="HAMP_dom"/>
</dbReference>
<dbReference type="PRINTS" id="PR00344">
    <property type="entry name" value="BCTRLSENSOR"/>
</dbReference>
<dbReference type="SMART" id="SM00387">
    <property type="entry name" value="HATPase_c"/>
    <property type="match status" value="1"/>
</dbReference>
<reference evidence="15" key="1">
    <citation type="submission" date="2021-01" db="EMBL/GenBank/DDBJ databases">
        <title>Lacisediminihabitans sp. nov. strain G11-30, isolated from Antarctic Soil.</title>
        <authorList>
            <person name="Li J."/>
        </authorList>
    </citation>
    <scope>NUCLEOTIDE SEQUENCE</scope>
    <source>
        <strain evidence="15">G11-30</strain>
    </source>
</reference>
<comment type="catalytic activity">
    <reaction evidence="1">
        <text>ATP + protein L-histidine = ADP + protein N-phospho-L-histidine.</text>
        <dbReference type="EC" id="2.7.13.3"/>
    </reaction>
</comment>
<sequence length="449" mass="47318">MFKRLSIRWRITLGSVAFAILLFGATLVVVRLEISSILMSSNQSLAAGDLTSFAAEIRNNPDGLVDDSAKGSLVYIRNPQGRVELDTMPHDIRETLEHRLGGNEDFVAAGEGSDFVLVGKTVTTPEGTWSLWAARSEAASQFAMERLDHGLIVGAGALVILFGAASWLLASAALRPVSRMRMQAENLSATEGAVDLPLGEANDEIAALAATLNAFLERVRRSNTREKQMVSDAAHELRTPLAALKTQLELAHRDFADPAALPAQIVTAQRSVDRLSSLASNLLALSRTESAEAKLEPTSADELVSEAMEGVDRTRLLALAKGIDVSFSAVTREPAAMFPISAGDFGRIVDNLAGNAIAAAGDSGAIEITLTQTDDTLALSIADDGPGMPDPFIPRAFDRFSRADASRTGDGGAGLGLALVKAIVDAAGGTVTLTNAHPGLIAEVRLPNM</sequence>
<dbReference type="Pfam" id="PF00512">
    <property type="entry name" value="HisKA"/>
    <property type="match status" value="1"/>
</dbReference>
<dbReference type="InterPro" id="IPR003594">
    <property type="entry name" value="HATPase_dom"/>
</dbReference>
<dbReference type="PANTHER" id="PTHR45436:SF5">
    <property type="entry name" value="SENSOR HISTIDINE KINASE TRCS"/>
    <property type="match status" value="1"/>
</dbReference>
<dbReference type="Pfam" id="PF00672">
    <property type="entry name" value="HAMP"/>
    <property type="match status" value="1"/>
</dbReference>
<evidence type="ECO:0000313" key="16">
    <source>
        <dbReference type="Proteomes" id="UP000636458"/>
    </source>
</evidence>
<dbReference type="SMART" id="SM00304">
    <property type="entry name" value="HAMP"/>
    <property type="match status" value="1"/>
</dbReference>
<evidence type="ECO:0000256" key="6">
    <source>
        <dbReference type="ARBA" id="ARBA00022692"/>
    </source>
</evidence>
<gene>
    <name evidence="14" type="ORF">IV501_05015</name>
    <name evidence="15" type="ORF">IV501_09610</name>
</gene>
<accession>A0A934SM48</accession>
<keyword evidence="5" id="KW-0808">Transferase</keyword>
<evidence type="ECO:0000256" key="7">
    <source>
        <dbReference type="ARBA" id="ARBA00022777"/>
    </source>
</evidence>
<dbReference type="InterPro" id="IPR036097">
    <property type="entry name" value="HisK_dim/P_sf"/>
</dbReference>
<dbReference type="InterPro" id="IPR003661">
    <property type="entry name" value="HisK_dim/P_dom"/>
</dbReference>
<comment type="subcellular location">
    <subcellularLocation>
        <location evidence="2">Cell membrane</location>
    </subcellularLocation>
</comment>
<feature type="transmembrane region" description="Helical" evidence="11">
    <location>
        <begin position="12"/>
        <end position="32"/>
    </location>
</feature>
<evidence type="ECO:0000256" key="2">
    <source>
        <dbReference type="ARBA" id="ARBA00004236"/>
    </source>
</evidence>
<dbReference type="AlphaFoldDB" id="A0A934SM48"/>
<dbReference type="InterPro" id="IPR004358">
    <property type="entry name" value="Sig_transdc_His_kin-like_C"/>
</dbReference>
<dbReference type="PROSITE" id="PS50109">
    <property type="entry name" value="HIS_KIN"/>
    <property type="match status" value="1"/>
</dbReference>
<evidence type="ECO:0000259" key="12">
    <source>
        <dbReference type="PROSITE" id="PS50109"/>
    </source>
</evidence>
<evidence type="ECO:0000256" key="4">
    <source>
        <dbReference type="ARBA" id="ARBA00022553"/>
    </source>
</evidence>
<dbReference type="InterPro" id="IPR050428">
    <property type="entry name" value="TCS_sensor_his_kinase"/>
</dbReference>
<dbReference type="EC" id="2.7.13.3" evidence="3"/>
<dbReference type="GO" id="GO:0005886">
    <property type="term" value="C:plasma membrane"/>
    <property type="evidence" value="ECO:0007669"/>
    <property type="project" value="UniProtKB-SubCell"/>
</dbReference>
<evidence type="ECO:0000256" key="11">
    <source>
        <dbReference type="SAM" id="Phobius"/>
    </source>
</evidence>
<evidence type="ECO:0000256" key="8">
    <source>
        <dbReference type="ARBA" id="ARBA00022989"/>
    </source>
</evidence>
<dbReference type="CDD" id="cd00082">
    <property type="entry name" value="HisKA"/>
    <property type="match status" value="1"/>
</dbReference>
<dbReference type="Gene3D" id="3.30.565.10">
    <property type="entry name" value="Histidine kinase-like ATPase, C-terminal domain"/>
    <property type="match status" value="1"/>
</dbReference>
<dbReference type="Gene3D" id="1.10.287.130">
    <property type="match status" value="1"/>
</dbReference>
<dbReference type="RefSeq" id="WP_200555264.1">
    <property type="nucleotide sequence ID" value="NZ_JAEPES010000001.1"/>
</dbReference>
<dbReference type="Proteomes" id="UP000636458">
    <property type="component" value="Unassembled WGS sequence"/>
</dbReference>
<dbReference type="GO" id="GO:0000155">
    <property type="term" value="F:phosphorelay sensor kinase activity"/>
    <property type="evidence" value="ECO:0007669"/>
    <property type="project" value="InterPro"/>
</dbReference>
<dbReference type="Pfam" id="PF02518">
    <property type="entry name" value="HATPase_c"/>
    <property type="match status" value="1"/>
</dbReference>
<evidence type="ECO:0000313" key="14">
    <source>
        <dbReference type="EMBL" id="MBK4346987.1"/>
    </source>
</evidence>
<keyword evidence="10 11" id="KW-0472">Membrane</keyword>
<dbReference type="PANTHER" id="PTHR45436">
    <property type="entry name" value="SENSOR HISTIDINE KINASE YKOH"/>
    <property type="match status" value="1"/>
</dbReference>
<dbReference type="EMBL" id="JAEPES010000001">
    <property type="protein sequence ID" value="MBK4346987.1"/>
    <property type="molecule type" value="Genomic_DNA"/>
</dbReference>
<dbReference type="PROSITE" id="PS50885">
    <property type="entry name" value="HAMP"/>
    <property type="match status" value="1"/>
</dbReference>
<dbReference type="EMBL" id="JAEPES010000003">
    <property type="protein sequence ID" value="MBK4347890.1"/>
    <property type="molecule type" value="Genomic_DNA"/>
</dbReference>
<evidence type="ECO:0000256" key="1">
    <source>
        <dbReference type="ARBA" id="ARBA00000085"/>
    </source>
</evidence>
<evidence type="ECO:0000256" key="10">
    <source>
        <dbReference type="ARBA" id="ARBA00023136"/>
    </source>
</evidence>
<keyword evidence="16" id="KW-1185">Reference proteome</keyword>
<evidence type="ECO:0000256" key="5">
    <source>
        <dbReference type="ARBA" id="ARBA00022679"/>
    </source>
</evidence>
<dbReference type="CDD" id="cd00075">
    <property type="entry name" value="HATPase"/>
    <property type="match status" value="1"/>
</dbReference>
<dbReference type="SMART" id="SM00388">
    <property type="entry name" value="HisKA"/>
    <property type="match status" value="1"/>
</dbReference>
<feature type="transmembrane region" description="Helical" evidence="11">
    <location>
        <begin position="151"/>
        <end position="174"/>
    </location>
</feature>
<dbReference type="InterPro" id="IPR036890">
    <property type="entry name" value="HATPase_C_sf"/>
</dbReference>
<dbReference type="InterPro" id="IPR005467">
    <property type="entry name" value="His_kinase_dom"/>
</dbReference>
<evidence type="ECO:0000313" key="15">
    <source>
        <dbReference type="EMBL" id="MBK4347890.1"/>
    </source>
</evidence>
<evidence type="ECO:0000256" key="9">
    <source>
        <dbReference type="ARBA" id="ARBA00023012"/>
    </source>
</evidence>
<comment type="caution">
    <text evidence="15">The sequence shown here is derived from an EMBL/GenBank/DDBJ whole genome shotgun (WGS) entry which is preliminary data.</text>
</comment>
<evidence type="ECO:0000256" key="3">
    <source>
        <dbReference type="ARBA" id="ARBA00012438"/>
    </source>
</evidence>
<keyword evidence="8 11" id="KW-1133">Transmembrane helix</keyword>
<dbReference type="Gene3D" id="6.10.340.10">
    <property type="match status" value="1"/>
</dbReference>
<keyword evidence="4" id="KW-0597">Phosphoprotein</keyword>
<organism evidence="15 16">
    <name type="scientific">Lacisediminihabitans changchengi</name>
    <dbReference type="NCBI Taxonomy" id="2787634"/>
    <lineage>
        <taxon>Bacteria</taxon>
        <taxon>Bacillati</taxon>
        <taxon>Actinomycetota</taxon>
        <taxon>Actinomycetes</taxon>
        <taxon>Micrococcales</taxon>
        <taxon>Microbacteriaceae</taxon>
        <taxon>Lacisediminihabitans</taxon>
    </lineage>
</organism>